<proteinExistence type="predicted"/>
<evidence type="ECO:0000313" key="2">
    <source>
        <dbReference type="Proteomes" id="UP000823405"/>
    </source>
</evidence>
<name>A0A9P6R9R5_9FUNG</name>
<gene>
    <name evidence="1" type="ORF">BGZ97_009457</name>
</gene>
<evidence type="ECO:0000313" key="1">
    <source>
        <dbReference type="EMBL" id="KAG0314263.1"/>
    </source>
</evidence>
<comment type="caution">
    <text evidence="1">The sequence shown here is derived from an EMBL/GenBank/DDBJ whole genome shotgun (WGS) entry which is preliminary data.</text>
</comment>
<organism evidence="1 2">
    <name type="scientific">Linnemannia gamsii</name>
    <dbReference type="NCBI Taxonomy" id="64522"/>
    <lineage>
        <taxon>Eukaryota</taxon>
        <taxon>Fungi</taxon>
        <taxon>Fungi incertae sedis</taxon>
        <taxon>Mucoromycota</taxon>
        <taxon>Mortierellomycotina</taxon>
        <taxon>Mortierellomycetes</taxon>
        <taxon>Mortierellales</taxon>
        <taxon>Mortierellaceae</taxon>
        <taxon>Linnemannia</taxon>
    </lineage>
</organism>
<dbReference type="Proteomes" id="UP000823405">
    <property type="component" value="Unassembled WGS sequence"/>
</dbReference>
<protein>
    <submittedName>
        <fullName evidence="1">Uncharacterized protein</fullName>
    </submittedName>
</protein>
<dbReference type="EMBL" id="JAAAIN010000455">
    <property type="protein sequence ID" value="KAG0314263.1"/>
    <property type="molecule type" value="Genomic_DNA"/>
</dbReference>
<accession>A0A9P6R9R5</accession>
<sequence length="157" mass="17644">MSHAPNSTAHDIDINIYATLRLMQEQMLQQKPGFRQLEAESIEQDGGLVYKNPRATLSKLRQDVPDFYPVIGEPKFFDAGLHKTHDVFKWNDYHYTEVLLAGIRLATINGGYEKAKNIQVVVLGYDLMDFLDDVVGNVVPGLCYSVVIEGIIGILYA</sequence>
<keyword evidence="2" id="KW-1185">Reference proteome</keyword>
<reference evidence="1" key="1">
    <citation type="journal article" date="2020" name="Fungal Divers.">
        <title>Resolving the Mortierellaceae phylogeny through synthesis of multi-gene phylogenetics and phylogenomics.</title>
        <authorList>
            <person name="Vandepol N."/>
            <person name="Liber J."/>
            <person name="Desiro A."/>
            <person name="Na H."/>
            <person name="Kennedy M."/>
            <person name="Barry K."/>
            <person name="Grigoriev I.V."/>
            <person name="Miller A.N."/>
            <person name="O'Donnell K."/>
            <person name="Stajich J.E."/>
            <person name="Bonito G."/>
        </authorList>
    </citation>
    <scope>NUCLEOTIDE SEQUENCE</scope>
    <source>
        <strain evidence="1">NVP60</strain>
    </source>
</reference>
<dbReference type="AlphaFoldDB" id="A0A9P6R9R5"/>